<feature type="domain" description="4Fe-4S ferredoxin-type" evidence="4">
    <location>
        <begin position="449"/>
        <end position="478"/>
    </location>
</feature>
<dbReference type="Pfam" id="PF07992">
    <property type="entry name" value="Pyr_redox_2"/>
    <property type="match status" value="1"/>
</dbReference>
<dbReference type="GO" id="GO:0016491">
    <property type="term" value="F:oxidoreductase activity"/>
    <property type="evidence" value="ECO:0007669"/>
    <property type="project" value="InterPro"/>
</dbReference>
<sequence>MHLVREKKFEEAWRELIKENPFPLICGRVCYRFCEAQCNRKEQGERVSINAVERFLGQYAVEHGLTTTPYTGEKNGLRVAIIGGGPSGLSAAHFLARSGFAVSIYDSHAELGGMLRYGIPEYRLPKELLARELGAMVTSLGIELHMNAHIDTTFEQVASEYDFVVVFPFMSGLQFLSRVADKSMTTLPPDTHHICVIGGGNTAIDVARSAKRLGAAIVTVIYRRTEEDMPAHKDEIEAAKKEGVQFMFLTIPVWSYFDMLFRVRLECMAVQGEPEGGKKLPPVRIPNSQFGIDCDMVLSAIGEEVDLDFLGSRDHTFTSEDDVRGGRIYSSGDALYGPRSVSEAIASGKKVAEAIIARVSGSAKEPRPAALGDGDVKFYYLNKRRKNPEILNERSLTAEELRSFAETTFTITSEQAVEEADRCINCGSCIACDRCLDFCPDFSITKQDGVYVIDLDMCKGCGLCAQVCERGAIVFGKEQGDVNT</sequence>
<evidence type="ECO:0000259" key="4">
    <source>
        <dbReference type="PROSITE" id="PS51379"/>
    </source>
</evidence>
<dbReference type="InterPro" id="IPR036188">
    <property type="entry name" value="FAD/NAD-bd_sf"/>
</dbReference>
<evidence type="ECO:0000256" key="2">
    <source>
        <dbReference type="ARBA" id="ARBA00023004"/>
    </source>
</evidence>
<keyword evidence="1" id="KW-0479">Metal-binding</keyword>
<keyword evidence="3" id="KW-0411">Iron-sulfur</keyword>
<dbReference type="PROSITE" id="PS00198">
    <property type="entry name" value="4FE4S_FER_1"/>
    <property type="match status" value="1"/>
</dbReference>
<proteinExistence type="predicted"/>
<evidence type="ECO:0000256" key="1">
    <source>
        <dbReference type="ARBA" id="ARBA00022723"/>
    </source>
</evidence>
<dbReference type="InterPro" id="IPR017900">
    <property type="entry name" value="4Fe4S_Fe_S_CS"/>
</dbReference>
<dbReference type="InterPro" id="IPR023753">
    <property type="entry name" value="FAD/NAD-binding_dom"/>
</dbReference>
<protein>
    <submittedName>
        <fullName evidence="5">Iron-sulfur-binding protein, glutamate synthase DsrL/GltD</fullName>
    </submittedName>
</protein>
<organism evidence="5 6">
    <name type="scientific">Candidatus Kaiserbacteria bacterium GW2011_GWC2_52_8b</name>
    <dbReference type="NCBI Taxonomy" id="1618676"/>
    <lineage>
        <taxon>Bacteria</taxon>
        <taxon>Candidatus Kaiseribacteriota</taxon>
    </lineage>
</organism>
<dbReference type="SUPFAM" id="SSF54862">
    <property type="entry name" value="4Fe-4S ferredoxins"/>
    <property type="match status" value="1"/>
</dbReference>
<dbReference type="Gene3D" id="1.10.1060.10">
    <property type="entry name" value="Alpha-helical ferredoxin"/>
    <property type="match status" value="1"/>
</dbReference>
<name>A0A0G1XM98_9BACT</name>
<dbReference type="InterPro" id="IPR009051">
    <property type="entry name" value="Helical_ferredxn"/>
</dbReference>
<dbReference type="SUPFAM" id="SSF51971">
    <property type="entry name" value="Nucleotide-binding domain"/>
    <property type="match status" value="1"/>
</dbReference>
<dbReference type="Pfam" id="PF14691">
    <property type="entry name" value="Fer4_20"/>
    <property type="match status" value="1"/>
</dbReference>
<accession>A0A0G1XM98</accession>
<dbReference type="InterPro" id="IPR028261">
    <property type="entry name" value="DPD_II"/>
</dbReference>
<dbReference type="PRINTS" id="PR00368">
    <property type="entry name" value="FADPNR"/>
</dbReference>
<keyword evidence="2" id="KW-0408">Iron</keyword>
<evidence type="ECO:0000313" key="5">
    <source>
        <dbReference type="EMBL" id="KKW31995.1"/>
    </source>
</evidence>
<dbReference type="Gene3D" id="3.50.50.60">
    <property type="entry name" value="FAD/NAD(P)-binding domain"/>
    <property type="match status" value="2"/>
</dbReference>
<dbReference type="AlphaFoldDB" id="A0A0G1XM98"/>
<evidence type="ECO:0000313" key="6">
    <source>
        <dbReference type="Proteomes" id="UP000034445"/>
    </source>
</evidence>
<reference evidence="5 6" key="1">
    <citation type="journal article" date="2015" name="Nature">
        <title>rRNA introns, odd ribosomes, and small enigmatic genomes across a large radiation of phyla.</title>
        <authorList>
            <person name="Brown C.T."/>
            <person name="Hug L.A."/>
            <person name="Thomas B.C."/>
            <person name="Sharon I."/>
            <person name="Castelle C.J."/>
            <person name="Singh A."/>
            <person name="Wilkins M.J."/>
            <person name="Williams K.H."/>
            <person name="Banfield J.F."/>
        </authorList>
    </citation>
    <scope>NUCLEOTIDE SEQUENCE [LARGE SCALE GENOMIC DNA]</scope>
</reference>
<dbReference type="SUPFAM" id="SSF46548">
    <property type="entry name" value="alpha-helical ferredoxin"/>
    <property type="match status" value="1"/>
</dbReference>
<dbReference type="PANTHER" id="PTHR42783:SF3">
    <property type="entry name" value="GLUTAMATE SYNTHASE [NADPH] SMALL CHAIN-RELATED"/>
    <property type="match status" value="1"/>
</dbReference>
<dbReference type="Pfam" id="PF13450">
    <property type="entry name" value="NAD_binding_8"/>
    <property type="match status" value="1"/>
</dbReference>
<dbReference type="GO" id="GO:0046872">
    <property type="term" value="F:metal ion binding"/>
    <property type="evidence" value="ECO:0007669"/>
    <property type="project" value="UniProtKB-KW"/>
</dbReference>
<dbReference type="EMBL" id="LCRF01000002">
    <property type="protein sequence ID" value="KKW31995.1"/>
    <property type="molecule type" value="Genomic_DNA"/>
</dbReference>
<comment type="caution">
    <text evidence="5">The sequence shown here is derived from an EMBL/GenBank/DDBJ whole genome shotgun (WGS) entry which is preliminary data.</text>
</comment>
<evidence type="ECO:0000256" key="3">
    <source>
        <dbReference type="ARBA" id="ARBA00023014"/>
    </source>
</evidence>
<dbReference type="Gene3D" id="3.30.70.20">
    <property type="match status" value="1"/>
</dbReference>
<dbReference type="PANTHER" id="PTHR42783">
    <property type="entry name" value="GLUTAMATE SYNTHASE [NADPH] SMALL CHAIN"/>
    <property type="match status" value="1"/>
</dbReference>
<dbReference type="GO" id="GO:0051536">
    <property type="term" value="F:iron-sulfur cluster binding"/>
    <property type="evidence" value="ECO:0007669"/>
    <property type="project" value="UniProtKB-KW"/>
</dbReference>
<dbReference type="PROSITE" id="PS51379">
    <property type="entry name" value="4FE4S_FER_2"/>
    <property type="match status" value="1"/>
</dbReference>
<dbReference type="Proteomes" id="UP000034445">
    <property type="component" value="Unassembled WGS sequence"/>
</dbReference>
<gene>
    <name evidence="5" type="ORF">UY74_C0002G0031</name>
</gene>
<dbReference type="InterPro" id="IPR017896">
    <property type="entry name" value="4Fe4S_Fe-S-bd"/>
</dbReference>
<dbReference type="Pfam" id="PF00037">
    <property type="entry name" value="Fer4"/>
    <property type="match status" value="1"/>
</dbReference>